<sequence>MSSKFSTFICQNCGSETSQYFGRCVNCNEWNTIVEERKISRSKTTNITKSKKSKLFHEIELNTISRFTSGFKEFDRVLGGGIVPGSLVLLGGEPGIGKSTIVLQSAGIISLNEKVLYITAEESLEQVKIRWERLNQSSLDLKIYAETNLSLIIEEIKKIKPSFAIIDSIQAINNDEMESSPGSVSQVRACSSELQNLAKENNIALLIIGHVTKEGALAGPKTLEHLVDVVLNFEGDNIASHRLLRSVKNRFGSTFEIGIFEMLENGLKEVGNPSSIFTNKENISGVTTTITNEGSRPFAVDIQALVNKTFYTNPRRTTTGISINRLHQILAVIEKHVGIKLSDYDCYIATGGGFEINDPSSDLGVAISILSSLKNIPPLINCSFVGELGLSGQVRQANNLRTKIDEAIRLGFKNILIPKTTCEIKDNFQTLIKIKEISNINEAMNYVLKE</sequence>
<dbReference type="Pfam" id="PF18073">
    <property type="entry name" value="Zn_ribbon_LapB"/>
    <property type="match status" value="1"/>
</dbReference>
<dbReference type="CDD" id="cd01121">
    <property type="entry name" value="RadA_SMS_N"/>
    <property type="match status" value="1"/>
</dbReference>
<evidence type="ECO:0000313" key="15">
    <source>
        <dbReference type="EMBL" id="ABM71370.1"/>
    </source>
</evidence>
<keyword evidence="5" id="KW-0378">Hydrolase</keyword>
<dbReference type="PROSITE" id="PS50162">
    <property type="entry name" value="RECA_2"/>
    <property type="match status" value="1"/>
</dbReference>
<evidence type="ECO:0000256" key="8">
    <source>
        <dbReference type="ARBA" id="ARBA00023016"/>
    </source>
</evidence>
<dbReference type="GO" id="GO:0000725">
    <property type="term" value="P:recombinational repair"/>
    <property type="evidence" value="ECO:0007669"/>
    <property type="project" value="UniProtKB-UniRule"/>
</dbReference>
<dbReference type="HAMAP" id="MF_01498">
    <property type="entry name" value="RadA_bact"/>
    <property type="match status" value="1"/>
</dbReference>
<keyword evidence="7 11" id="KW-0067">ATP-binding</keyword>
<keyword evidence="6 13" id="KW-0862">Zinc</keyword>
<evidence type="ECO:0000256" key="6">
    <source>
        <dbReference type="ARBA" id="ARBA00022833"/>
    </source>
</evidence>
<accession>A2BUA9</accession>
<evidence type="ECO:0000256" key="10">
    <source>
        <dbReference type="ARBA" id="ARBA00023204"/>
    </source>
</evidence>
<dbReference type="InterPro" id="IPR004504">
    <property type="entry name" value="DNA_repair_RadA"/>
</dbReference>
<dbReference type="STRING" id="167542.P9515_01611"/>
<dbReference type="HOGENOM" id="CLU_018264_0_1_3"/>
<dbReference type="InterPro" id="IPR027417">
    <property type="entry name" value="P-loop_NTPase"/>
</dbReference>
<feature type="binding site" evidence="11">
    <location>
        <begin position="92"/>
        <end position="99"/>
    </location>
    <ligand>
        <name>ATP</name>
        <dbReference type="ChEBI" id="CHEBI:30616"/>
    </ligand>
</feature>
<feature type="region of interest" description="Lon-protease-like" evidence="11">
    <location>
        <begin position="345"/>
        <end position="450"/>
    </location>
</feature>
<evidence type="ECO:0000256" key="2">
    <source>
        <dbReference type="ARBA" id="ARBA00022741"/>
    </source>
</evidence>
<dbReference type="InterPro" id="IPR014774">
    <property type="entry name" value="KaiC-like_dom"/>
</dbReference>
<dbReference type="NCBIfam" id="TIGR00416">
    <property type="entry name" value="sms"/>
    <property type="match status" value="1"/>
</dbReference>
<evidence type="ECO:0000256" key="9">
    <source>
        <dbReference type="ARBA" id="ARBA00023125"/>
    </source>
</evidence>
<organism evidence="15 16">
    <name type="scientific">Prochlorococcus marinus (strain MIT 9515)</name>
    <dbReference type="NCBI Taxonomy" id="167542"/>
    <lineage>
        <taxon>Bacteria</taxon>
        <taxon>Bacillati</taxon>
        <taxon>Cyanobacteriota</taxon>
        <taxon>Cyanophyceae</taxon>
        <taxon>Synechococcales</taxon>
        <taxon>Prochlorococcaceae</taxon>
        <taxon>Prochlorococcus</taxon>
    </lineage>
</organism>
<dbReference type="RefSeq" id="WP_011819485.1">
    <property type="nucleotide sequence ID" value="NC_008817.1"/>
</dbReference>
<dbReference type="GO" id="GO:0005524">
    <property type="term" value="F:ATP binding"/>
    <property type="evidence" value="ECO:0007669"/>
    <property type="project" value="UniProtKB-UniRule"/>
</dbReference>
<evidence type="ECO:0000256" key="4">
    <source>
        <dbReference type="ARBA" id="ARBA00022771"/>
    </source>
</evidence>
<keyword evidence="3 11" id="KW-0227">DNA damage</keyword>
<evidence type="ECO:0000256" key="5">
    <source>
        <dbReference type="ARBA" id="ARBA00022801"/>
    </source>
</evidence>
<dbReference type="GO" id="GO:0008270">
    <property type="term" value="F:zinc ion binding"/>
    <property type="evidence" value="ECO:0007669"/>
    <property type="project" value="UniProtKB-KW"/>
</dbReference>
<dbReference type="SMART" id="SM00382">
    <property type="entry name" value="AAA"/>
    <property type="match status" value="1"/>
</dbReference>
<dbReference type="AlphaFoldDB" id="A2BUA9"/>
<dbReference type="SUPFAM" id="SSF54211">
    <property type="entry name" value="Ribosomal protein S5 domain 2-like"/>
    <property type="match status" value="1"/>
</dbReference>
<feature type="short sequence motif" description="RadA KNRFG motif" evidence="11">
    <location>
        <begin position="248"/>
        <end position="252"/>
    </location>
</feature>
<keyword evidence="9 11" id="KW-0238">DNA-binding</keyword>
<dbReference type="InterPro" id="IPR003593">
    <property type="entry name" value="AAA+_ATPase"/>
</dbReference>
<gene>
    <name evidence="15" type="primary">sms</name>
    <name evidence="11" type="synonym">radA</name>
    <name evidence="15" type="ordered locus">P9515_01611</name>
</gene>
<dbReference type="GO" id="GO:0003684">
    <property type="term" value="F:damaged DNA binding"/>
    <property type="evidence" value="ECO:0007669"/>
    <property type="project" value="InterPro"/>
</dbReference>
<evidence type="ECO:0000256" key="11">
    <source>
        <dbReference type="HAMAP-Rule" id="MF_01498"/>
    </source>
</evidence>
<dbReference type="OrthoDB" id="9803906at2"/>
<dbReference type="Proteomes" id="UP000001589">
    <property type="component" value="Chromosome"/>
</dbReference>
<dbReference type="eggNOG" id="COG1066">
    <property type="taxonomic scope" value="Bacteria"/>
</dbReference>
<keyword evidence="10 11" id="KW-0234">DNA repair</keyword>
<keyword evidence="8 11" id="KW-0346">Stress response</keyword>
<dbReference type="Pfam" id="PF13541">
    <property type="entry name" value="ChlI"/>
    <property type="match status" value="1"/>
</dbReference>
<comment type="domain">
    <text evidence="11">The middle region has homology to RecA with ATPase motifs including the RadA KNRFG motif, while the C-terminus is homologous to Lon protease.</text>
</comment>
<comment type="function">
    <text evidence="11">Plays a role in repairing double-strand DNA breaks, probably involving stabilizing or processing branched DNA or blocked replication forks.</text>
</comment>
<dbReference type="EMBL" id="CP000552">
    <property type="protein sequence ID" value="ABM71370.1"/>
    <property type="molecule type" value="Genomic_DNA"/>
</dbReference>
<dbReference type="GO" id="GO:0016787">
    <property type="term" value="F:hydrolase activity"/>
    <property type="evidence" value="ECO:0007669"/>
    <property type="project" value="UniProtKB-KW"/>
</dbReference>
<dbReference type="PRINTS" id="PR01874">
    <property type="entry name" value="DNAREPAIRADA"/>
</dbReference>
<dbReference type="InterPro" id="IPR020588">
    <property type="entry name" value="RecA_ATP-bd"/>
</dbReference>
<dbReference type="KEGG" id="pmc:P9515_01611"/>
<evidence type="ECO:0000256" key="13">
    <source>
        <dbReference type="RuleBase" id="RU003555"/>
    </source>
</evidence>
<dbReference type="Gene3D" id="3.40.50.300">
    <property type="entry name" value="P-loop containing nucleotide triphosphate hydrolases"/>
    <property type="match status" value="1"/>
</dbReference>
<dbReference type="GeneID" id="60201098"/>
<dbReference type="MEROPS" id="S16.A04"/>
<proteinExistence type="inferred from homology"/>
<protein>
    <recommendedName>
        <fullName evidence="11 12">DNA repair protein RadA</fullName>
    </recommendedName>
</protein>
<dbReference type="PANTHER" id="PTHR32472">
    <property type="entry name" value="DNA REPAIR PROTEIN RADA"/>
    <property type="match status" value="1"/>
</dbReference>
<reference evidence="15 16" key="1">
    <citation type="journal article" date="2007" name="PLoS Genet.">
        <title>Patterns and implications of gene gain and loss in the evolution of Prochlorococcus.</title>
        <authorList>
            <person name="Kettler G.C."/>
            <person name="Martiny A.C."/>
            <person name="Huang K."/>
            <person name="Zucker J."/>
            <person name="Coleman M.L."/>
            <person name="Rodrigue S."/>
            <person name="Chen F."/>
            <person name="Lapidus A."/>
            <person name="Ferriera S."/>
            <person name="Johnson J."/>
            <person name="Steglich C."/>
            <person name="Church G.M."/>
            <person name="Richardson P."/>
            <person name="Chisholm S.W."/>
        </authorList>
    </citation>
    <scope>NUCLEOTIDE SEQUENCE [LARGE SCALE GENOMIC DNA]</scope>
    <source>
        <strain evidence="15 16">MIT 9515</strain>
    </source>
</reference>
<feature type="domain" description="RecA family profile 1" evidence="14">
    <location>
        <begin position="63"/>
        <end position="211"/>
    </location>
</feature>
<comment type="similarity">
    <text evidence="11 13">Belongs to the RecA family. RadA subfamily.</text>
</comment>
<evidence type="ECO:0000256" key="7">
    <source>
        <dbReference type="ARBA" id="ARBA00022840"/>
    </source>
</evidence>
<keyword evidence="4 13" id="KW-0863">Zinc-finger</keyword>
<keyword evidence="2 11" id="KW-0547">Nucleotide-binding</keyword>
<comment type="function">
    <text evidence="13">DNA-dependent ATPase involved in processing of recombination intermediates, plays a role in repairing DNA breaks. Stimulates the branch migration of RecA-mediated strand transfer reactions, allowing the 3' invading strand to extend heteroduplex DNA faster. Binds ssDNA in the presence of ADP but not other nucleotides, has ATPase activity that is stimulated by ssDNA and various branched DNA structures, but inhibited by SSB. Does not have RecA's homology-searching function.</text>
</comment>
<dbReference type="InterPro" id="IPR020568">
    <property type="entry name" value="Ribosomal_Su5_D2-typ_SF"/>
</dbReference>
<evidence type="ECO:0000256" key="12">
    <source>
        <dbReference type="NCBIfam" id="TIGR00416"/>
    </source>
</evidence>
<dbReference type="GO" id="GO:0005829">
    <property type="term" value="C:cytosol"/>
    <property type="evidence" value="ECO:0007669"/>
    <property type="project" value="TreeGrafter"/>
</dbReference>
<evidence type="ECO:0000259" key="14">
    <source>
        <dbReference type="PROSITE" id="PS50162"/>
    </source>
</evidence>
<dbReference type="Gene3D" id="3.30.230.10">
    <property type="match status" value="1"/>
</dbReference>
<dbReference type="SUPFAM" id="SSF52540">
    <property type="entry name" value="P-loop containing nucleoside triphosphate hydrolases"/>
    <property type="match status" value="1"/>
</dbReference>
<dbReference type="FunFam" id="3.40.50.300:FF:000050">
    <property type="entry name" value="DNA repair protein RadA"/>
    <property type="match status" value="1"/>
</dbReference>
<evidence type="ECO:0000256" key="3">
    <source>
        <dbReference type="ARBA" id="ARBA00022763"/>
    </source>
</evidence>
<evidence type="ECO:0000256" key="1">
    <source>
        <dbReference type="ARBA" id="ARBA00022723"/>
    </source>
</evidence>
<dbReference type="InterPro" id="IPR014721">
    <property type="entry name" value="Ribsml_uS5_D2-typ_fold_subgr"/>
</dbReference>
<dbReference type="Pfam" id="PF06745">
    <property type="entry name" value="ATPase"/>
    <property type="match status" value="1"/>
</dbReference>
<keyword evidence="1 11" id="KW-0479">Metal-binding</keyword>
<dbReference type="GO" id="GO:0140664">
    <property type="term" value="F:ATP-dependent DNA damage sensor activity"/>
    <property type="evidence" value="ECO:0007669"/>
    <property type="project" value="InterPro"/>
</dbReference>
<name>A2BUA9_PROM5</name>
<dbReference type="PANTHER" id="PTHR32472:SF10">
    <property type="entry name" value="DNA REPAIR PROTEIN RADA-LIKE PROTEIN"/>
    <property type="match status" value="1"/>
</dbReference>
<evidence type="ECO:0000313" key="16">
    <source>
        <dbReference type="Proteomes" id="UP000001589"/>
    </source>
</evidence>
<dbReference type="InterPro" id="IPR041166">
    <property type="entry name" value="Rubredoxin_2"/>
</dbReference>